<dbReference type="AlphaFoldDB" id="A0A8H4VK99"/>
<dbReference type="InterPro" id="IPR036188">
    <property type="entry name" value="FAD/NAD-bd_sf"/>
</dbReference>
<evidence type="ECO:0000313" key="2">
    <source>
        <dbReference type="EMBL" id="KAF4611040.1"/>
    </source>
</evidence>
<comment type="caution">
    <text evidence="2">The sequence shown here is derived from an EMBL/GenBank/DDBJ whole genome shotgun (WGS) entry which is preliminary data.</text>
</comment>
<dbReference type="EMBL" id="JAACJL010000058">
    <property type="protein sequence ID" value="KAF4611040.1"/>
    <property type="molecule type" value="Genomic_DNA"/>
</dbReference>
<name>A0A8H4VK99_9AGAR</name>
<reference evidence="2 3" key="1">
    <citation type="submission" date="2019-12" db="EMBL/GenBank/DDBJ databases">
        <authorList>
            <person name="Floudas D."/>
            <person name="Bentzer J."/>
            <person name="Ahren D."/>
            <person name="Johansson T."/>
            <person name="Persson P."/>
            <person name="Tunlid A."/>
        </authorList>
    </citation>
    <scope>NUCLEOTIDE SEQUENCE [LARGE SCALE GENOMIC DNA]</scope>
    <source>
        <strain evidence="2 3">CBS 102.39</strain>
    </source>
</reference>
<dbReference type="PANTHER" id="PTHR42877">
    <property type="entry name" value="L-ORNITHINE N(5)-MONOOXYGENASE-RELATED"/>
    <property type="match status" value="1"/>
</dbReference>
<dbReference type="PANTHER" id="PTHR42877:SF8">
    <property type="entry name" value="MONOOXYGENASE"/>
    <property type="match status" value="1"/>
</dbReference>
<accession>A0A8H4VK99</accession>
<evidence type="ECO:0000256" key="1">
    <source>
        <dbReference type="ARBA" id="ARBA00010139"/>
    </source>
</evidence>
<sequence>MPNGSIPSMEQPSSFEHPRLSRPIYDARRLKVIVIGAGCSGLLIAYKLQRSFENFELVLYDKNEDLGGTWLENKYPGVACDVPAHTYTWSFEPKDDWSSVYAGAKEIHGYFKNIATKYDLEKYIKYNRRVTKAEWNNYKGQWEVQVADPDGNTVDDSCHILISAVGLLNFWKWPEIEGLHDYKGTLLHTAKWDTSVDLSGKHVGLIGNGSSAIQILPAIAPAVSKVTSFVRSPTWVSPVQPQEQHMFSKEELNKFATDPEAHLQYRKALETGFSALWPIFLKDSEMQKTTAVGMTQMMKDKLNNKKLEDLLIPSWGVGCRRITPGVGYLETMGSDKVEVVYGSIQKITERGVVGGDGLEHPVDVLICATGFDTSLVPRFPIIGLDGKDLREEWKVEPESYFGIATHGFPNYFMIGGPNSPVGNGPVLVALEAQVDYILKLANRWQTENIHYVQPSFDAVKEFVEHRNAFMKKTVWSQNCRSWYKNNSADGNVTILWTGSTLHYLEATAEPRYEDWDFKYSGNRFAYLGNGYSQTETDPESDWAFYIRNKDDGPYLSRAKHLRSINRTGKAIQPTAPENGVKLLG</sequence>
<evidence type="ECO:0008006" key="4">
    <source>
        <dbReference type="Google" id="ProtNLM"/>
    </source>
</evidence>
<keyword evidence="3" id="KW-1185">Reference proteome</keyword>
<dbReference type="Proteomes" id="UP000521872">
    <property type="component" value="Unassembled WGS sequence"/>
</dbReference>
<dbReference type="Gene3D" id="3.50.50.60">
    <property type="entry name" value="FAD/NAD(P)-binding domain"/>
    <property type="match status" value="2"/>
</dbReference>
<proteinExistence type="inferred from homology"/>
<dbReference type="SUPFAM" id="SSF51905">
    <property type="entry name" value="FAD/NAD(P)-binding domain"/>
    <property type="match status" value="2"/>
</dbReference>
<gene>
    <name evidence="2" type="ORF">D9613_007086</name>
</gene>
<dbReference type="InterPro" id="IPR051209">
    <property type="entry name" value="FAD-bind_Monooxygenase_sf"/>
</dbReference>
<evidence type="ECO:0000313" key="3">
    <source>
        <dbReference type="Proteomes" id="UP000521872"/>
    </source>
</evidence>
<organism evidence="2 3">
    <name type="scientific">Agrocybe pediades</name>
    <dbReference type="NCBI Taxonomy" id="84607"/>
    <lineage>
        <taxon>Eukaryota</taxon>
        <taxon>Fungi</taxon>
        <taxon>Dikarya</taxon>
        <taxon>Basidiomycota</taxon>
        <taxon>Agaricomycotina</taxon>
        <taxon>Agaricomycetes</taxon>
        <taxon>Agaricomycetidae</taxon>
        <taxon>Agaricales</taxon>
        <taxon>Agaricineae</taxon>
        <taxon>Strophariaceae</taxon>
        <taxon>Agrocybe</taxon>
    </lineage>
</organism>
<comment type="similarity">
    <text evidence="1">Belongs to the FAD-binding monooxygenase family.</text>
</comment>
<protein>
    <recommendedName>
        <fullName evidence="4">FAD/NAD(P)-binding domain-containing protein</fullName>
    </recommendedName>
</protein>
<dbReference type="Pfam" id="PF13450">
    <property type="entry name" value="NAD_binding_8"/>
    <property type="match status" value="1"/>
</dbReference>